<dbReference type="InterPro" id="IPR011989">
    <property type="entry name" value="ARM-like"/>
</dbReference>
<dbReference type="GO" id="GO:0005737">
    <property type="term" value="C:cytoplasm"/>
    <property type="evidence" value="ECO:0007669"/>
    <property type="project" value="TreeGrafter"/>
</dbReference>
<dbReference type="Gene3D" id="1.25.10.10">
    <property type="entry name" value="Leucine-rich Repeat Variant"/>
    <property type="match status" value="2"/>
</dbReference>
<comment type="caution">
    <text evidence="6">The sequence shown here is derived from an EMBL/GenBank/DDBJ whole genome shotgun (WGS) entry which is preliminary data.</text>
</comment>
<dbReference type="InterPro" id="IPR016024">
    <property type="entry name" value="ARM-type_fold"/>
</dbReference>
<evidence type="ECO:0000256" key="4">
    <source>
        <dbReference type="ARBA" id="ARBA00023242"/>
    </source>
</evidence>
<dbReference type="InterPro" id="IPR051345">
    <property type="entry name" value="Importin_beta-like_NTR"/>
</dbReference>
<dbReference type="SUPFAM" id="SSF48371">
    <property type="entry name" value="ARM repeat"/>
    <property type="match status" value="1"/>
</dbReference>
<keyword evidence="4" id="KW-0539">Nucleus</keyword>
<evidence type="ECO:0000313" key="7">
    <source>
        <dbReference type="Proteomes" id="UP000663874"/>
    </source>
</evidence>
<dbReference type="AlphaFoldDB" id="A0A819SE66"/>
<protein>
    <recommendedName>
        <fullName evidence="5">Importin N-terminal domain-containing protein</fullName>
    </recommendedName>
</protein>
<evidence type="ECO:0000256" key="1">
    <source>
        <dbReference type="ARBA" id="ARBA00004123"/>
    </source>
</evidence>
<reference evidence="6" key="1">
    <citation type="submission" date="2021-02" db="EMBL/GenBank/DDBJ databases">
        <authorList>
            <person name="Nowell W R."/>
        </authorList>
    </citation>
    <scope>NUCLEOTIDE SEQUENCE</scope>
</reference>
<name>A0A819SE66_9BILA</name>
<evidence type="ECO:0000259" key="5">
    <source>
        <dbReference type="Pfam" id="PF03810"/>
    </source>
</evidence>
<feature type="domain" description="Importin N-terminal" evidence="5">
    <location>
        <begin position="33"/>
        <end position="95"/>
    </location>
</feature>
<comment type="subcellular location">
    <subcellularLocation>
        <location evidence="1">Nucleus</location>
    </subcellularLocation>
</comment>
<dbReference type="PANTHER" id="PTHR12363:SF33">
    <property type="entry name" value="IMPORTIN-13"/>
    <property type="match status" value="1"/>
</dbReference>
<evidence type="ECO:0000256" key="2">
    <source>
        <dbReference type="ARBA" id="ARBA00007991"/>
    </source>
</evidence>
<dbReference type="InterPro" id="IPR057941">
    <property type="entry name" value="TPR_TNPO3_IPO13_2nd"/>
</dbReference>
<sequence>MTSSLDVTPENFVRTVHMLYHDQDATRKKIPSEWLLNVQSSLYAWSLADQLIRMNENSEVTCLSAQILRHKIQHNFDELPVEHCKALCDSLLDHLSRIELTRNTTVRIQLAVTTADLALQYVGWEKPVEDVVEKLKTSSEHMLTLLEFLTALPEEKSTNCSNELRVIDENLDKAQNYTRIYTNLIESILECLVDGRQLDLSDLSCLHLLLYPLEHTDYEVVQSTLYTWYHLGELIQTNNQFIIDKVKSYMDKLVDVLCTQCKLDPDHLAIPPETDEKSSKNNGTSNSDLIEFRYRVQCFIEDTIYITEFIFYLFQKDV</sequence>
<dbReference type="Proteomes" id="UP000663874">
    <property type="component" value="Unassembled WGS sequence"/>
</dbReference>
<dbReference type="GO" id="GO:0006606">
    <property type="term" value="P:protein import into nucleus"/>
    <property type="evidence" value="ECO:0007669"/>
    <property type="project" value="TreeGrafter"/>
</dbReference>
<dbReference type="InterPro" id="IPR001494">
    <property type="entry name" value="Importin-beta_N"/>
</dbReference>
<proteinExistence type="inferred from homology"/>
<dbReference type="Pfam" id="PF24138">
    <property type="entry name" value="TPR_TNPO3_IPO13_2nd"/>
    <property type="match status" value="1"/>
</dbReference>
<accession>A0A819SE66</accession>
<dbReference type="GO" id="GO:0031267">
    <property type="term" value="F:small GTPase binding"/>
    <property type="evidence" value="ECO:0007669"/>
    <property type="project" value="InterPro"/>
</dbReference>
<organism evidence="6 7">
    <name type="scientific">Rotaria sordida</name>
    <dbReference type="NCBI Taxonomy" id="392033"/>
    <lineage>
        <taxon>Eukaryota</taxon>
        <taxon>Metazoa</taxon>
        <taxon>Spiralia</taxon>
        <taxon>Gnathifera</taxon>
        <taxon>Rotifera</taxon>
        <taxon>Eurotatoria</taxon>
        <taxon>Bdelloidea</taxon>
        <taxon>Philodinida</taxon>
        <taxon>Philodinidae</taxon>
        <taxon>Rotaria</taxon>
    </lineage>
</organism>
<comment type="similarity">
    <text evidence="2">Belongs to the importin beta family.</text>
</comment>
<evidence type="ECO:0000313" key="6">
    <source>
        <dbReference type="EMBL" id="CAF4068840.1"/>
    </source>
</evidence>
<dbReference type="EMBL" id="CAJOBE010008751">
    <property type="protein sequence ID" value="CAF4068840.1"/>
    <property type="molecule type" value="Genomic_DNA"/>
</dbReference>
<dbReference type="Pfam" id="PF03810">
    <property type="entry name" value="IBN_N"/>
    <property type="match status" value="1"/>
</dbReference>
<evidence type="ECO:0000256" key="3">
    <source>
        <dbReference type="ARBA" id="ARBA00022448"/>
    </source>
</evidence>
<keyword evidence="3" id="KW-0813">Transport</keyword>
<dbReference type="PANTHER" id="PTHR12363">
    <property type="entry name" value="TRANSPORTIN 3 AND IMPORTIN 13"/>
    <property type="match status" value="1"/>
</dbReference>
<gene>
    <name evidence="6" type="ORF">FNK824_LOCUS29688</name>
</gene>